<dbReference type="Gene3D" id="1.25.10.10">
    <property type="entry name" value="Leucine-rich Repeat Variant"/>
    <property type="match status" value="3"/>
</dbReference>
<dbReference type="EMBL" id="JAQOSP010000147">
    <property type="protein sequence ID" value="MDJ1172254.1"/>
    <property type="molecule type" value="Genomic_DNA"/>
</dbReference>
<accession>A0ABT7AZC4</accession>
<dbReference type="Pfam" id="PF22730">
    <property type="entry name" value="NCC-H"/>
    <property type="match status" value="1"/>
</dbReference>
<dbReference type="InterPro" id="IPR045434">
    <property type="entry name" value="EAD4"/>
</dbReference>
<dbReference type="SMART" id="SM00567">
    <property type="entry name" value="EZ_HEAT"/>
    <property type="match status" value="11"/>
</dbReference>
<evidence type="ECO:0000259" key="5">
    <source>
        <dbReference type="Pfam" id="PF22724"/>
    </source>
</evidence>
<dbReference type="RefSeq" id="WP_283756002.1">
    <property type="nucleotide sequence ID" value="NZ_JAQOSP010000147.1"/>
</dbReference>
<evidence type="ECO:0000256" key="2">
    <source>
        <dbReference type="ARBA" id="ARBA00022738"/>
    </source>
</evidence>
<evidence type="ECO:0000259" key="4">
    <source>
        <dbReference type="Pfam" id="PF19959"/>
    </source>
</evidence>
<evidence type="ECO:0000313" key="7">
    <source>
        <dbReference type="EMBL" id="MDJ1172254.1"/>
    </source>
</evidence>
<feature type="domain" description="NACHT C-terminal Alpha/Beta" evidence="5">
    <location>
        <begin position="1208"/>
        <end position="1343"/>
    </location>
</feature>
<dbReference type="PANTHER" id="PTHR12697:SF5">
    <property type="entry name" value="DEOXYHYPUSINE HYDROXYLASE"/>
    <property type="match status" value="1"/>
</dbReference>
<evidence type="ECO:0000259" key="3">
    <source>
        <dbReference type="Pfam" id="PF05729"/>
    </source>
</evidence>
<feature type="domain" description="NACHT C-terminal Cysteine and Histidine-containing" evidence="6">
    <location>
        <begin position="1156"/>
        <end position="1184"/>
    </location>
</feature>
<dbReference type="InterPro" id="IPR016024">
    <property type="entry name" value="ARM-type_fold"/>
</dbReference>
<keyword evidence="2" id="KW-0605">Phycobilisome</keyword>
<dbReference type="InterPro" id="IPR011989">
    <property type="entry name" value="ARM-like"/>
</dbReference>
<dbReference type="Pfam" id="PF05729">
    <property type="entry name" value="NACHT"/>
    <property type="match status" value="1"/>
</dbReference>
<sequence>MPSKDKLTYGPTVKKRAKRLLEALLAYVDRELEDVDGIVLDCRWNEERGEQPRLVVETKLRKLVYLTEKDSYEGHLTKEQIRQALNDHLKEFLQILEDNRAKTQGNEDWNFTLKLWSKDKQKNLEEFERVWEEKRPAKSKQQEKIGQDEISVEPPEEGINWKDLCNRAFWEEKTRRKRATEKGHEVQVYVPLGLVKRKQQPRRTEEEMPEAKAGMQQYQLTEKEIEERYEYEKFLAQVIGNAGENLAIIGEPGAGKTTWLDQIGQKLINTERYPIWIPLARLQGMTLEAFLLEKWLKEKLGVLQPTPEQKDEFIEWFKTEKVWVLLDGADEMSAANPVVEIRESLTGWVNQARVVLSCRLNVWESNLTTLQEFETYRTLCFEREQVEQFITAWFEREEESELGKQLAQRLQEAESARILDLVRNPLRLSLLCQSWRLNPGEIPETKAELYEKFCRNIYAWKQDRFPTTFVQQRQLNQQLAELALRGMRENVPLLEWLVHEVLGDWVELAKNVGWLNVVYRDTCTDEPVYAFFHLTFQEYFAACAVADGHFFLPSDHSPEQPSSQPYRIFESRWREVILLWLGRRDVEKEKKKRFIETLVSFNDGCYQLYWYRAYFLAAEGIAQYSDFEAVTQFFDTEYSLVDQIIQQIIQWALGYFDANRQQWITYFQPIEKTAKTFLGKTKQDKVIQFLSQNLALMLTDREDWEKQVNQELSGYSNISETEQMLIQQSLAYLNWLQSYSGKEKLIWQFSNALGTLSPGNELAISGLLKVIATTEDENTRRTAVVHLGEIAPGNPEAIAGLLKVIATTEDENTRRMAAESLEKIAPGNPEAITGLLKVIATTEDEDTQMCAAWSFGKIAPGNPEVIAVLLKAITTTEDEYTRMRAAWSLGNIDPGNPKAITGLLKVIATTEDQLTLCYAANCLGIIDPGNPEAIAGLLELIATTEDEYARKQAVAILEYIDPGNPEAIAGLLELIATTEDEDTRRQAAESLGKIAPGNPEEIAGLLKVIATTEDKTTRRLAAESLGKIDPGNPEAIAGLLKIIATTEDESIRTGAIESLGKIAPGNPEAIAGLLKVIATTEHEFIRREAVESLGNIAPGNPEAIAGLLKVIATTEDERTRWRAVGSLGKIITTNPQRQSVVSALQPHLSNETHKNNFDLFENCYKLLWNIAQDLPYPDFYRAWHHLHTAPHPEVADQTPVGKTALTDTLNAQLLDLPNQLHPTPHTTPVCVDIQHLTTITDEDKLAKALSNRIFKQLFPGQTLPKISDCFDLETELINAQPRPHIALILHNGDPQESLLHLCQFLAPTVSIACITHTPLDAPLRGFPPDQENLVSALQSWLEQFNEQ</sequence>
<keyword evidence="8" id="KW-1185">Reference proteome</keyword>
<dbReference type="SUPFAM" id="SSF52540">
    <property type="entry name" value="P-loop containing nucleoside triphosphate hydrolases"/>
    <property type="match status" value="1"/>
</dbReference>
<dbReference type="InterPro" id="IPR027417">
    <property type="entry name" value="P-loop_NTPase"/>
</dbReference>
<dbReference type="Pfam" id="PF22724">
    <property type="entry name" value="NCAB1"/>
    <property type="match status" value="1"/>
</dbReference>
<dbReference type="InterPro" id="IPR004155">
    <property type="entry name" value="PBS_lyase_HEAT"/>
</dbReference>
<protein>
    <submittedName>
        <fullName evidence="7">HEAT repeat domain-containing protein</fullName>
    </submittedName>
</protein>
<dbReference type="Pfam" id="PF13646">
    <property type="entry name" value="HEAT_2"/>
    <property type="match status" value="3"/>
</dbReference>
<dbReference type="InterPro" id="IPR007111">
    <property type="entry name" value="NACHT_NTPase"/>
</dbReference>
<name>A0ABT7AZC4_9CYAN</name>
<evidence type="ECO:0000313" key="8">
    <source>
        <dbReference type="Proteomes" id="UP001235303"/>
    </source>
</evidence>
<dbReference type="Gene3D" id="3.40.50.300">
    <property type="entry name" value="P-loop containing nucleotide triphosphate hydrolases"/>
    <property type="match status" value="1"/>
</dbReference>
<proteinExistence type="predicted"/>
<dbReference type="PANTHER" id="PTHR12697">
    <property type="entry name" value="PBS LYASE HEAT-LIKE PROTEIN"/>
    <property type="match status" value="1"/>
</dbReference>
<organism evidence="7 8">
    <name type="scientific">Roseofilum acuticapitatum BLCC-M154</name>
    <dbReference type="NCBI Taxonomy" id="3022444"/>
    <lineage>
        <taxon>Bacteria</taxon>
        <taxon>Bacillati</taxon>
        <taxon>Cyanobacteriota</taxon>
        <taxon>Cyanophyceae</taxon>
        <taxon>Desertifilales</taxon>
        <taxon>Desertifilaceae</taxon>
        <taxon>Roseofilum</taxon>
        <taxon>Roseofilum acuticapitatum</taxon>
    </lineage>
</organism>
<dbReference type="Pfam" id="PF19959">
    <property type="entry name" value="EAD4"/>
    <property type="match status" value="1"/>
</dbReference>
<comment type="caution">
    <text evidence="7">The sequence shown here is derived from an EMBL/GenBank/DDBJ whole genome shotgun (WGS) entry which is preliminary data.</text>
</comment>
<feature type="domain" description="NACHT" evidence="3">
    <location>
        <begin position="246"/>
        <end position="396"/>
    </location>
</feature>
<dbReference type="InterPro" id="IPR054570">
    <property type="entry name" value="NCC-H_dom"/>
</dbReference>
<dbReference type="Proteomes" id="UP001235303">
    <property type="component" value="Unassembled WGS sequence"/>
</dbReference>
<reference evidence="7 8" key="1">
    <citation type="submission" date="2023-01" db="EMBL/GenBank/DDBJ databases">
        <title>Novel diversity within Roseofilum (Cyanobacteria; Desertifilaceae) from marine benthic mats with descriptions of four novel species.</title>
        <authorList>
            <person name="Wang Y."/>
            <person name="Berthold D.E."/>
            <person name="Hu J."/>
            <person name="Lefler F.W."/>
            <person name="Laughinghouse H.D. IV."/>
        </authorList>
    </citation>
    <scope>NUCLEOTIDE SEQUENCE [LARGE SCALE GENOMIC DNA]</scope>
    <source>
        <strain evidence="7 8">BLCC-M154</strain>
    </source>
</reference>
<dbReference type="SUPFAM" id="SSF48371">
    <property type="entry name" value="ARM repeat"/>
    <property type="match status" value="1"/>
</dbReference>
<dbReference type="InterPro" id="IPR054611">
    <property type="entry name" value="NCAB"/>
</dbReference>
<evidence type="ECO:0000259" key="6">
    <source>
        <dbReference type="Pfam" id="PF22730"/>
    </source>
</evidence>
<keyword evidence="1" id="KW-0042">Antenna complex</keyword>
<gene>
    <name evidence="7" type="ORF">PMG71_22755</name>
</gene>
<feature type="domain" description="Effector-associated" evidence="4">
    <location>
        <begin position="10"/>
        <end position="133"/>
    </location>
</feature>
<evidence type="ECO:0000256" key="1">
    <source>
        <dbReference type="ARBA" id="ARBA00022549"/>
    </source>
</evidence>